<organism evidence="4 5">
    <name type="scientific">Ceraceosorus guamensis</name>
    <dbReference type="NCBI Taxonomy" id="1522189"/>
    <lineage>
        <taxon>Eukaryota</taxon>
        <taxon>Fungi</taxon>
        <taxon>Dikarya</taxon>
        <taxon>Basidiomycota</taxon>
        <taxon>Ustilaginomycotina</taxon>
        <taxon>Exobasidiomycetes</taxon>
        <taxon>Ceraceosorales</taxon>
        <taxon>Ceraceosoraceae</taxon>
        <taxon>Ceraceosorus</taxon>
    </lineage>
</organism>
<name>A0A316VWV7_9BASI</name>
<feature type="compositionally biased region" description="Polar residues" evidence="2">
    <location>
        <begin position="25"/>
        <end position="37"/>
    </location>
</feature>
<dbReference type="AlphaFoldDB" id="A0A316VWV7"/>
<dbReference type="PANTHER" id="PTHR31668:SF30">
    <property type="entry name" value="ZN(II)2CYS6 TRANSCRIPTION FACTOR (EUROFUNG)"/>
    <property type="match status" value="1"/>
</dbReference>
<dbReference type="Gene3D" id="4.10.240.10">
    <property type="entry name" value="Zn(2)-C6 fungal-type DNA-binding domain"/>
    <property type="match status" value="1"/>
</dbReference>
<evidence type="ECO:0000313" key="5">
    <source>
        <dbReference type="Proteomes" id="UP000245783"/>
    </source>
</evidence>
<feature type="compositionally biased region" description="Basic and acidic residues" evidence="2">
    <location>
        <begin position="195"/>
        <end position="204"/>
    </location>
</feature>
<dbReference type="PROSITE" id="PS50048">
    <property type="entry name" value="ZN2_CY6_FUNGAL_2"/>
    <property type="match status" value="1"/>
</dbReference>
<dbReference type="SUPFAM" id="SSF57701">
    <property type="entry name" value="Zn2/Cys6 DNA-binding domain"/>
    <property type="match status" value="1"/>
</dbReference>
<feature type="region of interest" description="Disordered" evidence="2">
    <location>
        <begin position="266"/>
        <end position="288"/>
    </location>
</feature>
<dbReference type="GO" id="GO:0000981">
    <property type="term" value="F:DNA-binding transcription factor activity, RNA polymerase II-specific"/>
    <property type="evidence" value="ECO:0007669"/>
    <property type="project" value="InterPro"/>
</dbReference>
<feature type="compositionally biased region" description="Low complexity" evidence="2">
    <location>
        <begin position="1"/>
        <end position="24"/>
    </location>
</feature>
<feature type="compositionally biased region" description="Basic and acidic residues" evidence="2">
    <location>
        <begin position="160"/>
        <end position="171"/>
    </location>
</feature>
<keyword evidence="5" id="KW-1185">Reference proteome</keyword>
<evidence type="ECO:0000259" key="3">
    <source>
        <dbReference type="PROSITE" id="PS50048"/>
    </source>
</evidence>
<feature type="compositionally biased region" description="Low complexity" evidence="2">
    <location>
        <begin position="173"/>
        <end position="194"/>
    </location>
</feature>
<feature type="region of interest" description="Disordered" evidence="2">
    <location>
        <begin position="1"/>
        <end position="46"/>
    </location>
</feature>
<dbReference type="STRING" id="1522189.A0A316VWV7"/>
<dbReference type="CDD" id="cd00067">
    <property type="entry name" value="GAL4"/>
    <property type="match status" value="1"/>
</dbReference>
<feature type="domain" description="Zn(2)-C6 fungal-type" evidence="3">
    <location>
        <begin position="47"/>
        <end position="90"/>
    </location>
</feature>
<dbReference type="InterPro" id="IPR050797">
    <property type="entry name" value="Carb_Metab_Trans_Reg"/>
</dbReference>
<evidence type="ECO:0000313" key="4">
    <source>
        <dbReference type="EMBL" id="PWN42137.1"/>
    </source>
</evidence>
<dbReference type="GO" id="GO:0008270">
    <property type="term" value="F:zinc ion binding"/>
    <property type="evidence" value="ECO:0007669"/>
    <property type="project" value="InterPro"/>
</dbReference>
<proteinExistence type="predicted"/>
<gene>
    <name evidence="4" type="ORF">IE81DRAFT_143355</name>
</gene>
<evidence type="ECO:0000256" key="2">
    <source>
        <dbReference type="SAM" id="MobiDB-lite"/>
    </source>
</evidence>
<dbReference type="RefSeq" id="XP_025369297.1">
    <property type="nucleotide sequence ID" value="XM_025510379.1"/>
</dbReference>
<dbReference type="InterPro" id="IPR001138">
    <property type="entry name" value="Zn2Cys6_DnaBD"/>
</dbReference>
<protein>
    <recommendedName>
        <fullName evidence="3">Zn(2)-C6 fungal-type domain-containing protein</fullName>
    </recommendedName>
</protein>
<dbReference type="Pfam" id="PF00172">
    <property type="entry name" value="Zn_clus"/>
    <property type="match status" value="1"/>
</dbReference>
<dbReference type="Proteomes" id="UP000245783">
    <property type="component" value="Unassembled WGS sequence"/>
</dbReference>
<dbReference type="GeneID" id="37032249"/>
<evidence type="ECO:0000256" key="1">
    <source>
        <dbReference type="ARBA" id="ARBA00023242"/>
    </source>
</evidence>
<dbReference type="PANTHER" id="PTHR31668">
    <property type="entry name" value="GLUCOSE TRANSPORT TRANSCRIPTION REGULATOR RGT1-RELATED-RELATED"/>
    <property type="match status" value="1"/>
</dbReference>
<dbReference type="InParanoid" id="A0A316VWV7"/>
<accession>A0A316VWV7</accession>
<feature type="region of interest" description="Disordered" evidence="2">
    <location>
        <begin position="96"/>
        <end position="215"/>
    </location>
</feature>
<reference evidence="4 5" key="1">
    <citation type="journal article" date="2018" name="Mol. Biol. Evol.">
        <title>Broad Genomic Sampling Reveals a Smut Pathogenic Ancestry of the Fungal Clade Ustilaginomycotina.</title>
        <authorList>
            <person name="Kijpornyongpan T."/>
            <person name="Mondo S.J."/>
            <person name="Barry K."/>
            <person name="Sandor L."/>
            <person name="Lee J."/>
            <person name="Lipzen A."/>
            <person name="Pangilinan J."/>
            <person name="LaButti K."/>
            <person name="Hainaut M."/>
            <person name="Henrissat B."/>
            <person name="Grigoriev I.V."/>
            <person name="Spatafora J.W."/>
            <person name="Aime M.C."/>
        </authorList>
    </citation>
    <scope>NUCLEOTIDE SEQUENCE [LARGE SCALE GENOMIC DNA]</scope>
    <source>
        <strain evidence="4 5">MCA 4658</strain>
    </source>
</reference>
<dbReference type="OrthoDB" id="2595934at2759"/>
<dbReference type="SMART" id="SM00066">
    <property type="entry name" value="GAL4"/>
    <property type="match status" value="1"/>
</dbReference>
<keyword evidence="1" id="KW-0539">Nucleus</keyword>
<dbReference type="InterPro" id="IPR036864">
    <property type="entry name" value="Zn2-C6_fun-type_DNA-bd_sf"/>
</dbReference>
<sequence>MSNMHSSAHSSSASPAASIGASQSFQASTPTASGSSSLRKRGHARRTCIECRTKRTRCDLPDPSVPFSEDPLPPAKTCHRCKTLGVDCIVSQEGLKRQKKQAREGHAAGVVKSTEGAFNSPEAAARGVKRKEQDIDTSPAAAAAHATQARKRASVATSGKTREGEDEEHGKQAAAASSLLSRHPSSAAPPSARPDGTDVSRRSEGGSPIEGPATSGASKAIFIGPFCDTISAYVAAASSDRRSASNSPLDRRIGLPGLAAGNSISGSSLTLPDLTSAPRTTRISFGPPKERMTSAKMFARRPLMLLSEMLQHHEGFGSKLHLSTKDCPDDVLSIVNDGLAAKLEPRMQTHLVFLPALPDPAVLRQAHKSKPTVWSGLLLAVLYLISEPMRESTDSGKTLMALIARDAACVMASAPRDRHAIAALELLALHIPLVLAQASCVRGSHLRPEMRVTGEGFISVAISIARSMDLHLAPQEVLELQKEIQALPRLSALITDQERSGYQREREELDTLLRAAVDDAAQWYSLCCWRAHAAFADHAVLDPPPAAEGVSAVQVLCSSIASGGGGHGDVERTSRALQAIGRAGLAGRIDFLELIIRSWHTLAHDTFAVEQEVKLYDDALERAASGISSCVHKHCDKFEVEEEALSESRERLLCESRMHAVQQSIREKIDF</sequence>
<dbReference type="EMBL" id="KZ819383">
    <property type="protein sequence ID" value="PWN42137.1"/>
    <property type="molecule type" value="Genomic_DNA"/>
</dbReference>